<dbReference type="EMBL" id="JACHLR010000007">
    <property type="protein sequence ID" value="MBB4858726.1"/>
    <property type="molecule type" value="Genomic_DNA"/>
</dbReference>
<sequence>MNDPILPALMPNARFRRHLAATALPLSERQAIHAGVRAGDTALARSGPFGVLTLFMDVRRSHTAAPRLKALRAYAELRRVMLPSGHEIPPTCLVAAGFTAAEIADIDTMIAAIPSGTGSACSTSGLAEVGR</sequence>
<accession>A0A7W7NVW9</accession>
<dbReference type="RefSeq" id="WP_184244646.1">
    <property type="nucleotide sequence ID" value="NZ_JACHLR010000007.1"/>
</dbReference>
<evidence type="ECO:0000313" key="1">
    <source>
        <dbReference type="EMBL" id="MBB4858726.1"/>
    </source>
</evidence>
<name>A0A7W7NVW9_9SPHN</name>
<proteinExistence type="predicted"/>
<reference evidence="1 2" key="1">
    <citation type="submission" date="2020-08" db="EMBL/GenBank/DDBJ databases">
        <title>Functional genomics of gut bacteria from endangered species of beetles.</title>
        <authorList>
            <person name="Carlos-Shanley C."/>
        </authorList>
    </citation>
    <scope>NUCLEOTIDE SEQUENCE [LARGE SCALE GENOMIC DNA]</scope>
    <source>
        <strain evidence="1 2">S00245</strain>
    </source>
</reference>
<evidence type="ECO:0000313" key="2">
    <source>
        <dbReference type="Proteomes" id="UP000555448"/>
    </source>
</evidence>
<dbReference type="Proteomes" id="UP000555448">
    <property type="component" value="Unassembled WGS sequence"/>
</dbReference>
<keyword evidence="2" id="KW-1185">Reference proteome</keyword>
<protein>
    <submittedName>
        <fullName evidence="1">Uncharacterized protein</fullName>
    </submittedName>
</protein>
<organism evidence="1 2">
    <name type="scientific">Novosphingobium chloroacetimidivorans</name>
    <dbReference type="NCBI Taxonomy" id="1428314"/>
    <lineage>
        <taxon>Bacteria</taxon>
        <taxon>Pseudomonadati</taxon>
        <taxon>Pseudomonadota</taxon>
        <taxon>Alphaproteobacteria</taxon>
        <taxon>Sphingomonadales</taxon>
        <taxon>Sphingomonadaceae</taxon>
        <taxon>Novosphingobium</taxon>
    </lineage>
</organism>
<comment type="caution">
    <text evidence="1">The sequence shown here is derived from an EMBL/GenBank/DDBJ whole genome shotgun (WGS) entry which is preliminary data.</text>
</comment>
<dbReference type="AlphaFoldDB" id="A0A7W7NVW9"/>
<gene>
    <name evidence="1" type="ORF">HNO88_002052</name>
</gene>